<accession>E1YKG6</accession>
<feature type="transmembrane region" description="Helical" evidence="1">
    <location>
        <begin position="21"/>
        <end position="41"/>
    </location>
</feature>
<name>E1YKG6_9BACT</name>
<organism evidence="2">
    <name type="scientific">uncultured Desulfobacterium sp</name>
    <dbReference type="NCBI Taxonomy" id="201089"/>
    <lineage>
        <taxon>Bacteria</taxon>
        <taxon>Pseudomonadati</taxon>
        <taxon>Thermodesulfobacteriota</taxon>
        <taxon>Desulfobacteria</taxon>
        <taxon>Desulfobacterales</taxon>
        <taxon>Desulfobacteriaceae</taxon>
        <taxon>Desulfobacterium</taxon>
        <taxon>environmental samples</taxon>
    </lineage>
</organism>
<sequence>MYFLFYNGGNNPRRRRPRIKNVTYSALGSLICYKTISAFSASGSRLTLNIL</sequence>
<dbReference type="EMBL" id="FR695877">
    <property type="protein sequence ID" value="CBX30599.1"/>
    <property type="molecule type" value="Genomic_DNA"/>
</dbReference>
<gene>
    <name evidence="2" type="ORF">N47_E41110</name>
</gene>
<protein>
    <submittedName>
        <fullName evidence="2">Uncharacterized protein</fullName>
    </submittedName>
</protein>
<keyword evidence="1" id="KW-0812">Transmembrane</keyword>
<keyword evidence="1" id="KW-1133">Transmembrane helix</keyword>
<evidence type="ECO:0000313" key="2">
    <source>
        <dbReference type="EMBL" id="CBX30599.1"/>
    </source>
</evidence>
<keyword evidence="1" id="KW-0472">Membrane</keyword>
<proteinExistence type="predicted"/>
<dbReference type="AlphaFoldDB" id="E1YKG6"/>
<reference evidence="2" key="1">
    <citation type="journal article" date="2011" name="Environ. Microbiol.">
        <title>Genomic insights into the metabolic potential of the polycyclic aromatic hydrocarbon degrading sulfate-reducing Deltaproteobacterium N47.</title>
        <authorList>
            <person name="Bergmann F."/>
            <person name="Selesi D."/>
            <person name="Weinmaier T."/>
            <person name="Tischler P."/>
            <person name="Rattei T."/>
            <person name="Meckenstock R.U."/>
        </authorList>
    </citation>
    <scope>NUCLEOTIDE SEQUENCE</scope>
</reference>
<evidence type="ECO:0000256" key="1">
    <source>
        <dbReference type="SAM" id="Phobius"/>
    </source>
</evidence>